<name>R0MEE0_NOSB1</name>
<keyword evidence="1" id="KW-0812">Transmembrane</keyword>
<feature type="transmembrane region" description="Helical" evidence="1">
    <location>
        <begin position="20"/>
        <end position="41"/>
    </location>
</feature>
<keyword evidence="3" id="KW-1185">Reference proteome</keyword>
<sequence length="264" mass="30840">MQVLMTDHNNFNFGAKNSAYMIVFLKNAKVYFYLILINAFLMKNRIYCAESLDYSSIETPMGSLSLNEEQQELFNNKQEKSSIEAQPQENSNKLEKLKVTESIDSSPSPYESERIPKDYNALEVLIVTTSLNVNFLLEKTIPTLNKDLEEITTIFLQIREKISEISEKSQATNTSLIGKIIQFFRKKPATQELPFLDKIRMYYREKITLYADVYLTINNMRENTEKINMAYNYFGSELQKMKVSRNSYDDLDKINKKFSAFENF</sequence>
<dbReference type="EMBL" id="KB909346">
    <property type="protein sequence ID" value="EOB12455.1"/>
    <property type="molecule type" value="Genomic_DNA"/>
</dbReference>
<protein>
    <submittedName>
        <fullName evidence="2">Uncharacterized protein</fullName>
    </submittedName>
</protein>
<evidence type="ECO:0000313" key="2">
    <source>
        <dbReference type="EMBL" id="EOB12455.1"/>
    </source>
</evidence>
<organism evidence="2 3">
    <name type="scientific">Nosema bombycis (strain CQ1 / CVCC 102059)</name>
    <name type="common">Microsporidian parasite</name>
    <name type="synonym">Pebrine of silkworm</name>
    <dbReference type="NCBI Taxonomy" id="578461"/>
    <lineage>
        <taxon>Eukaryota</taxon>
        <taxon>Fungi</taxon>
        <taxon>Fungi incertae sedis</taxon>
        <taxon>Microsporidia</taxon>
        <taxon>Nosematidae</taxon>
        <taxon>Nosema</taxon>
    </lineage>
</organism>
<proteinExistence type="predicted"/>
<dbReference type="HOGENOM" id="CLU_1008642_0_0_1"/>
<reference evidence="2 3" key="1">
    <citation type="journal article" date="2013" name="BMC Genomics">
        <title>Comparative genomics of parasitic silkworm microsporidia reveal an association between genome expansion and host adaptation.</title>
        <authorList>
            <person name="Pan G."/>
            <person name="Xu J."/>
            <person name="Li T."/>
            <person name="Xia Q."/>
            <person name="Liu S.L."/>
            <person name="Zhang G."/>
            <person name="Li S."/>
            <person name="Li C."/>
            <person name="Liu H."/>
            <person name="Yang L."/>
            <person name="Liu T."/>
            <person name="Zhang X."/>
            <person name="Wu Z."/>
            <person name="Fan W."/>
            <person name="Dang X."/>
            <person name="Xiang H."/>
            <person name="Tao M."/>
            <person name="Li Y."/>
            <person name="Hu J."/>
            <person name="Li Z."/>
            <person name="Lin L."/>
            <person name="Luo J."/>
            <person name="Geng L."/>
            <person name="Wang L."/>
            <person name="Long M."/>
            <person name="Wan Y."/>
            <person name="He N."/>
            <person name="Zhang Z."/>
            <person name="Lu C."/>
            <person name="Keeling P.J."/>
            <person name="Wang J."/>
            <person name="Xiang Z."/>
            <person name="Zhou Z."/>
        </authorList>
    </citation>
    <scope>NUCLEOTIDE SEQUENCE [LARGE SCALE GENOMIC DNA]</scope>
    <source>
        <strain evidence="3">CQ1 / CVCC 102059</strain>
    </source>
</reference>
<accession>R0MEE0</accession>
<dbReference type="AlphaFoldDB" id="R0MEE0"/>
<keyword evidence="1" id="KW-1133">Transmembrane helix</keyword>
<dbReference type="Proteomes" id="UP000016927">
    <property type="component" value="Unassembled WGS sequence"/>
</dbReference>
<evidence type="ECO:0000313" key="3">
    <source>
        <dbReference type="Proteomes" id="UP000016927"/>
    </source>
</evidence>
<dbReference type="VEuPathDB" id="MicrosporidiaDB:NBO_438g0001"/>
<keyword evidence="1" id="KW-0472">Membrane</keyword>
<gene>
    <name evidence="2" type="ORF">NBO_438g0001</name>
</gene>
<evidence type="ECO:0000256" key="1">
    <source>
        <dbReference type="SAM" id="Phobius"/>
    </source>
</evidence>